<dbReference type="SUPFAM" id="SSF56672">
    <property type="entry name" value="DNA/RNA polymerases"/>
    <property type="match status" value="1"/>
</dbReference>
<reference evidence="1 2" key="1">
    <citation type="journal article" date="2018" name="PLoS Genet.">
        <title>Population sequencing reveals clonal diversity and ancestral inbreeding in the grapevine cultivar Chardonnay.</title>
        <authorList>
            <person name="Roach M.J."/>
            <person name="Johnson D.L."/>
            <person name="Bohlmann J."/>
            <person name="van Vuuren H.J."/>
            <person name="Jones S.J."/>
            <person name="Pretorius I.S."/>
            <person name="Schmidt S.A."/>
            <person name="Borneman A.R."/>
        </authorList>
    </citation>
    <scope>NUCLEOTIDE SEQUENCE [LARGE SCALE GENOMIC DNA]</scope>
    <source>
        <strain evidence="2">cv. Chardonnay</strain>
        <tissue evidence="1">Leaf</tissue>
    </source>
</reference>
<evidence type="ECO:0000313" key="2">
    <source>
        <dbReference type="Proteomes" id="UP000288805"/>
    </source>
</evidence>
<dbReference type="InterPro" id="IPR043502">
    <property type="entry name" value="DNA/RNA_pol_sf"/>
</dbReference>
<dbReference type="AlphaFoldDB" id="A0A438ILR1"/>
<sequence length="620" mass="70439">MTNAHRRNNSLDRIKINWVWLTEEQEVREEVVNAFQQLLLEEQGWRVDIEGLHLHRLNFQEAENLEVPFSEEEIHSALLELNGDKALGPDGFTVGFWQACWDFVKEEILELFKEFCDQRSFAKSLNTTFLVLANRLKKVLGKVVSEDQNAFVKGRQIFDVSLIANEVLHKMGFGFWWMEWIWRCISTAKFSVLVNGVPAGFFSNTKGLRQGDPLSPYLFVLGMEVLSALLRRPADGGFISGSRKDNLTFLSWTLAWFEATSGLRINLAKSELIPVGEVEEIEEMAMELGCRVGSLPTVYLGLPLGAYHKTLSMWDGEKGGLGLRKIILLNKALLGKWVWRFAIEKDNLWKKVLLVKYGHEGFGWRTNEVRGTYGVGVWKEILKEACWCWDNFQFKVGKGTKIKFWTDHWCDNAALSQIFPQLFTLAVQRNATVNEGIFRRGFSFSKGGGSGIFGVKDAYILLVVPNDFAFPKKNIWVDKAPTKVAFLLGRPLGGRFSPWIGLKNGDDSSLIVAVLEKQSYMLIGRHDIEKLMRCDPASACLPNPFGQPNMESNASDVDVEVEMELCDLLLSLRPIKQENLIRDDNKLILLASLSDSLEYVADSIERQVFISDCSHEFMLE</sequence>
<evidence type="ECO:0000313" key="1">
    <source>
        <dbReference type="EMBL" id="RVW97660.1"/>
    </source>
</evidence>
<proteinExistence type="predicted"/>
<dbReference type="Proteomes" id="UP000288805">
    <property type="component" value="Unassembled WGS sequence"/>
</dbReference>
<accession>A0A438ILR1</accession>
<protein>
    <submittedName>
        <fullName evidence="1">Exocyst complex component SEC8</fullName>
    </submittedName>
</protein>
<dbReference type="InterPro" id="IPR052343">
    <property type="entry name" value="Retrotransposon-Effector_Assoc"/>
</dbReference>
<comment type="caution">
    <text evidence="1">The sequence shown here is derived from an EMBL/GenBank/DDBJ whole genome shotgun (WGS) entry which is preliminary data.</text>
</comment>
<name>A0A438ILR1_VITVI</name>
<gene>
    <name evidence="1" type="primary">SEC8_7</name>
    <name evidence="1" type="ORF">CK203_027981</name>
</gene>
<dbReference type="EMBL" id="QGNW01000098">
    <property type="protein sequence ID" value="RVW97660.1"/>
    <property type="molecule type" value="Genomic_DNA"/>
</dbReference>
<dbReference type="PANTHER" id="PTHR46890">
    <property type="entry name" value="NON-LTR RETROLELEMENT REVERSE TRANSCRIPTASE-LIKE PROTEIN-RELATED"/>
    <property type="match status" value="1"/>
</dbReference>
<organism evidence="1 2">
    <name type="scientific">Vitis vinifera</name>
    <name type="common">Grape</name>
    <dbReference type="NCBI Taxonomy" id="29760"/>
    <lineage>
        <taxon>Eukaryota</taxon>
        <taxon>Viridiplantae</taxon>
        <taxon>Streptophyta</taxon>
        <taxon>Embryophyta</taxon>
        <taxon>Tracheophyta</taxon>
        <taxon>Spermatophyta</taxon>
        <taxon>Magnoliopsida</taxon>
        <taxon>eudicotyledons</taxon>
        <taxon>Gunneridae</taxon>
        <taxon>Pentapetalae</taxon>
        <taxon>rosids</taxon>
        <taxon>Vitales</taxon>
        <taxon>Vitaceae</taxon>
        <taxon>Viteae</taxon>
        <taxon>Vitis</taxon>
    </lineage>
</organism>
<dbReference type="PANTHER" id="PTHR46890:SF50">
    <property type="entry name" value="RNA-DIRECTED DNA POLYMERASE, EUKARYOTA, REVERSE TRANSCRIPTASE ZINC-BINDING DOMAIN PROTEIN-RELATED"/>
    <property type="match status" value="1"/>
</dbReference>